<comment type="caution">
    <text evidence="2">The sequence shown here is derived from an EMBL/GenBank/DDBJ whole genome shotgun (WGS) entry which is preliminary data.</text>
</comment>
<evidence type="ECO:0000313" key="2">
    <source>
        <dbReference type="EMBL" id="KAK3057141.1"/>
    </source>
</evidence>
<dbReference type="InterPro" id="IPR011333">
    <property type="entry name" value="SKP1/BTB/POZ_sf"/>
</dbReference>
<dbReference type="InterPro" id="IPR000210">
    <property type="entry name" value="BTB/POZ_dom"/>
</dbReference>
<reference evidence="2" key="1">
    <citation type="submission" date="2023-04" db="EMBL/GenBank/DDBJ databases">
        <title>Black Yeasts Isolated from many extreme environments.</title>
        <authorList>
            <person name="Coleine C."/>
            <person name="Stajich J.E."/>
            <person name="Selbmann L."/>
        </authorList>
    </citation>
    <scope>NUCLEOTIDE SEQUENCE</scope>
    <source>
        <strain evidence="2">CCFEE 5312</strain>
    </source>
</reference>
<dbReference type="Gene3D" id="3.30.710.10">
    <property type="entry name" value="Potassium Channel Kv1.1, Chain A"/>
    <property type="match status" value="2"/>
</dbReference>
<dbReference type="EMBL" id="JAWDJX010000004">
    <property type="protein sequence ID" value="KAK3057141.1"/>
    <property type="molecule type" value="Genomic_DNA"/>
</dbReference>
<feature type="domain" description="BTB" evidence="1">
    <location>
        <begin position="17"/>
        <end position="61"/>
    </location>
</feature>
<keyword evidence="3" id="KW-1185">Reference proteome</keyword>
<proteinExistence type="predicted"/>
<dbReference type="SMART" id="SM00225">
    <property type="entry name" value="BTB"/>
    <property type="match status" value="1"/>
</dbReference>
<dbReference type="SUPFAM" id="SSF54695">
    <property type="entry name" value="POZ domain"/>
    <property type="match status" value="1"/>
</dbReference>
<sequence length="234" mass="26658">MPPTIDARNDFDQAKYSDITIKSGNREFKCHKIILASVSAVIVLQDDEPDAVEAILQYIYSFKYEELGAQKKTTKNTVLYHLGAYKAAQKYQMKELVEKVLKALHMVLKDDDTNVNQVKDTAESVSELVDLLADYKEYDAMFEGYSNALALRHLPALITSKGFRASILEEDEGEKLALVRMAMGAKPRKMVMACYDRNLVRRKEELEHYCVFRVRLVDSVDKCRVVALANVFDC</sequence>
<protein>
    <recommendedName>
        <fullName evidence="1">BTB domain-containing protein</fullName>
    </recommendedName>
</protein>
<dbReference type="AlphaFoldDB" id="A0AAJ0GGK9"/>
<dbReference type="Proteomes" id="UP001271007">
    <property type="component" value="Unassembled WGS sequence"/>
</dbReference>
<organism evidence="2 3">
    <name type="scientific">Extremus antarcticus</name>
    <dbReference type="NCBI Taxonomy" id="702011"/>
    <lineage>
        <taxon>Eukaryota</taxon>
        <taxon>Fungi</taxon>
        <taxon>Dikarya</taxon>
        <taxon>Ascomycota</taxon>
        <taxon>Pezizomycotina</taxon>
        <taxon>Dothideomycetes</taxon>
        <taxon>Dothideomycetidae</taxon>
        <taxon>Mycosphaerellales</taxon>
        <taxon>Extremaceae</taxon>
        <taxon>Extremus</taxon>
    </lineage>
</organism>
<evidence type="ECO:0000313" key="3">
    <source>
        <dbReference type="Proteomes" id="UP001271007"/>
    </source>
</evidence>
<accession>A0AAJ0GGK9</accession>
<name>A0AAJ0GGK9_9PEZI</name>
<gene>
    <name evidence="2" type="ORF">LTR09_002180</name>
</gene>
<dbReference type="PROSITE" id="PS50097">
    <property type="entry name" value="BTB"/>
    <property type="match status" value="1"/>
</dbReference>
<evidence type="ECO:0000259" key="1">
    <source>
        <dbReference type="PROSITE" id="PS50097"/>
    </source>
</evidence>
<dbReference type="CDD" id="cd18186">
    <property type="entry name" value="BTB_POZ_ZBTB_KLHL-like"/>
    <property type="match status" value="1"/>
</dbReference>
<dbReference type="Pfam" id="PF00651">
    <property type="entry name" value="BTB"/>
    <property type="match status" value="1"/>
</dbReference>